<dbReference type="GO" id="GO:0004519">
    <property type="term" value="F:endonuclease activity"/>
    <property type="evidence" value="ECO:0007669"/>
    <property type="project" value="UniProtKB-KW"/>
</dbReference>
<dbReference type="InterPro" id="IPR003615">
    <property type="entry name" value="HNH_nuc"/>
</dbReference>
<evidence type="ECO:0000313" key="3">
    <source>
        <dbReference type="Proteomes" id="UP001144110"/>
    </source>
</evidence>
<dbReference type="GO" id="GO:0008270">
    <property type="term" value="F:zinc ion binding"/>
    <property type="evidence" value="ECO:0007669"/>
    <property type="project" value="InterPro"/>
</dbReference>
<dbReference type="CDD" id="cd00085">
    <property type="entry name" value="HNHc"/>
    <property type="match status" value="1"/>
</dbReference>
<accession>A0AAE3P547</accession>
<sequence>MKKREFLTLEEFIKREKAKARKLRKTRWWRRQLERGICYYCGKKVKPEELTMDHKIPLSRGGTSDRINIVPACKECNNRKKYLLPWEWEEFLKNLKREKVG</sequence>
<dbReference type="InterPro" id="IPR002711">
    <property type="entry name" value="HNH"/>
</dbReference>
<evidence type="ECO:0000259" key="1">
    <source>
        <dbReference type="SMART" id="SM00507"/>
    </source>
</evidence>
<gene>
    <name evidence="2" type="ORF">OD816_001456</name>
</gene>
<keyword evidence="2" id="KW-0540">Nuclease</keyword>
<dbReference type="PANTHER" id="PTHR33877">
    <property type="entry name" value="SLL1193 PROTEIN"/>
    <property type="match status" value="1"/>
</dbReference>
<organism evidence="2 3">
    <name type="scientific">Candidatus Thermodesulfobacterium syntrophicum</name>
    <dbReference type="NCBI Taxonomy" id="3060442"/>
    <lineage>
        <taxon>Bacteria</taxon>
        <taxon>Pseudomonadati</taxon>
        <taxon>Thermodesulfobacteriota</taxon>
        <taxon>Thermodesulfobacteria</taxon>
        <taxon>Thermodesulfobacteriales</taxon>
        <taxon>Thermodesulfobacteriaceae</taxon>
        <taxon>Thermodesulfobacterium</taxon>
    </lineage>
</organism>
<keyword evidence="2" id="KW-0378">Hydrolase</keyword>
<proteinExistence type="predicted"/>
<dbReference type="PANTHER" id="PTHR33877:SF1">
    <property type="entry name" value="TYPE IV METHYL-DIRECTED RESTRICTION ENZYME ECOKMCRA"/>
    <property type="match status" value="1"/>
</dbReference>
<dbReference type="SMART" id="SM00507">
    <property type="entry name" value="HNHc"/>
    <property type="match status" value="1"/>
</dbReference>
<dbReference type="Pfam" id="PF01844">
    <property type="entry name" value="HNH"/>
    <property type="match status" value="1"/>
</dbReference>
<name>A0AAE3P547_9BACT</name>
<dbReference type="Gene3D" id="1.10.30.50">
    <property type="match status" value="1"/>
</dbReference>
<dbReference type="AlphaFoldDB" id="A0AAE3P547"/>
<keyword evidence="2" id="KW-0255">Endonuclease</keyword>
<evidence type="ECO:0000313" key="2">
    <source>
        <dbReference type="EMBL" id="MDF2954211.1"/>
    </source>
</evidence>
<dbReference type="EMBL" id="JAPHEG010000007">
    <property type="protein sequence ID" value="MDF2954211.1"/>
    <property type="molecule type" value="Genomic_DNA"/>
</dbReference>
<feature type="domain" description="HNH nuclease" evidence="1">
    <location>
        <begin position="27"/>
        <end position="78"/>
    </location>
</feature>
<reference evidence="2" key="1">
    <citation type="submission" date="2022-11" db="EMBL/GenBank/DDBJ databases">
        <title>Candidatus Alkanophaga archaea from heated hydrothermal vent sediment oxidize petroleum alkanes.</title>
        <authorList>
            <person name="Zehnle H."/>
            <person name="Laso-Perez R."/>
            <person name="Lipp J."/>
            <person name="Teske A."/>
            <person name="Wegener G."/>
        </authorList>
    </citation>
    <scope>NUCLEOTIDE SEQUENCE</scope>
    <source>
        <strain evidence="2">MCA70</strain>
    </source>
</reference>
<comment type="caution">
    <text evidence="2">The sequence shown here is derived from an EMBL/GenBank/DDBJ whole genome shotgun (WGS) entry which is preliminary data.</text>
</comment>
<dbReference type="GO" id="GO:0003676">
    <property type="term" value="F:nucleic acid binding"/>
    <property type="evidence" value="ECO:0007669"/>
    <property type="project" value="InterPro"/>
</dbReference>
<dbReference type="InterPro" id="IPR052892">
    <property type="entry name" value="NA-targeting_endonuclease"/>
</dbReference>
<protein>
    <submittedName>
        <fullName evidence="2">5-methylcytosine-specific restriction endonuclease McrA</fullName>
    </submittedName>
</protein>
<dbReference type="Proteomes" id="UP001144110">
    <property type="component" value="Unassembled WGS sequence"/>
</dbReference>